<keyword evidence="3" id="KW-1185">Reference proteome</keyword>
<gene>
    <name evidence="2" type="ORF">IC231_07720</name>
</gene>
<name>A0ABR8JGG4_9BACT</name>
<evidence type="ECO:0000256" key="1">
    <source>
        <dbReference type="SAM" id="MobiDB-lite"/>
    </source>
</evidence>
<dbReference type="RefSeq" id="WP_190783900.1">
    <property type="nucleotide sequence ID" value="NZ_JACWZZ010000001.1"/>
</dbReference>
<feature type="compositionally biased region" description="Polar residues" evidence="1">
    <location>
        <begin position="68"/>
        <end position="77"/>
    </location>
</feature>
<evidence type="ECO:0000313" key="3">
    <source>
        <dbReference type="Proteomes" id="UP000642468"/>
    </source>
</evidence>
<accession>A0ABR8JGG4</accession>
<evidence type="ECO:0000313" key="2">
    <source>
        <dbReference type="EMBL" id="MBD2714920.1"/>
    </source>
</evidence>
<reference evidence="2 3" key="1">
    <citation type="submission" date="2020-09" db="EMBL/GenBank/DDBJ databases">
        <authorList>
            <person name="Kim M.K."/>
        </authorList>
    </citation>
    <scope>NUCLEOTIDE SEQUENCE [LARGE SCALE GENOMIC DNA]</scope>
    <source>
        <strain evidence="2 3">BT646</strain>
    </source>
</reference>
<organism evidence="2 3">
    <name type="scientific">Hymenobacter duratus</name>
    <dbReference type="NCBI Taxonomy" id="2771356"/>
    <lineage>
        <taxon>Bacteria</taxon>
        <taxon>Pseudomonadati</taxon>
        <taxon>Bacteroidota</taxon>
        <taxon>Cytophagia</taxon>
        <taxon>Cytophagales</taxon>
        <taxon>Hymenobacteraceae</taxon>
        <taxon>Hymenobacter</taxon>
    </lineage>
</organism>
<comment type="caution">
    <text evidence="2">The sequence shown here is derived from an EMBL/GenBank/DDBJ whole genome shotgun (WGS) entry which is preliminary data.</text>
</comment>
<feature type="compositionally biased region" description="Polar residues" evidence="1">
    <location>
        <begin position="40"/>
        <end position="56"/>
    </location>
</feature>
<feature type="region of interest" description="Disordered" evidence="1">
    <location>
        <begin position="1"/>
        <end position="94"/>
    </location>
</feature>
<proteinExistence type="predicted"/>
<feature type="compositionally biased region" description="Low complexity" evidence="1">
    <location>
        <begin position="1"/>
        <end position="17"/>
    </location>
</feature>
<dbReference type="EMBL" id="JACWZZ010000001">
    <property type="protein sequence ID" value="MBD2714920.1"/>
    <property type="molecule type" value="Genomic_DNA"/>
</dbReference>
<dbReference type="Proteomes" id="UP000642468">
    <property type="component" value="Unassembled WGS sequence"/>
</dbReference>
<sequence>MAQDQQQPQTDNQNPTQKADAERQGNSISTAGRIPGQADPDSNANGNPEATSTQESMGDGSGIRGDYGNSSQTNGAEGTSEADADGAPAKKNDQ</sequence>
<protein>
    <submittedName>
        <fullName evidence="2">Uncharacterized protein</fullName>
    </submittedName>
</protein>